<name>A0A7X2XFL3_9FIRM</name>
<dbReference type="GO" id="GO:0009244">
    <property type="term" value="P:lipopolysaccharide core region biosynthetic process"/>
    <property type="evidence" value="ECO:0007669"/>
    <property type="project" value="TreeGrafter"/>
</dbReference>
<evidence type="ECO:0000313" key="3">
    <source>
        <dbReference type="EMBL" id="MTT75540.1"/>
    </source>
</evidence>
<dbReference type="InterPro" id="IPR051199">
    <property type="entry name" value="LPS_LOS_Heptosyltrfase"/>
</dbReference>
<dbReference type="PANTHER" id="PTHR30160:SF1">
    <property type="entry name" value="LIPOPOLYSACCHARIDE 1,2-N-ACETYLGLUCOSAMINETRANSFERASE-RELATED"/>
    <property type="match status" value="1"/>
</dbReference>
<dbReference type="Pfam" id="PF01075">
    <property type="entry name" value="Glyco_transf_9"/>
    <property type="match status" value="1"/>
</dbReference>
<dbReference type="GO" id="GO:0005829">
    <property type="term" value="C:cytosol"/>
    <property type="evidence" value="ECO:0007669"/>
    <property type="project" value="TreeGrafter"/>
</dbReference>
<keyword evidence="2 3" id="KW-0808">Transferase</keyword>
<reference evidence="5 6" key="1">
    <citation type="journal article" date="2019" name="Nat. Med.">
        <title>A library of human gut bacterial isolates paired with longitudinal multiomics data enables mechanistic microbiome research.</title>
        <authorList>
            <person name="Poyet M."/>
            <person name="Groussin M."/>
            <person name="Gibbons S.M."/>
            <person name="Avila-Pacheco J."/>
            <person name="Jiang X."/>
            <person name="Kearney S.M."/>
            <person name="Perrotta A.R."/>
            <person name="Berdy B."/>
            <person name="Zhao S."/>
            <person name="Lieberman T.D."/>
            <person name="Swanson P.K."/>
            <person name="Smith M."/>
            <person name="Roesemann S."/>
            <person name="Alexander J.E."/>
            <person name="Rich S.A."/>
            <person name="Livny J."/>
            <person name="Vlamakis H."/>
            <person name="Clish C."/>
            <person name="Bullock K."/>
            <person name="Deik A."/>
            <person name="Scott J."/>
            <person name="Pierce K.A."/>
            <person name="Xavier R.J."/>
            <person name="Alm E.J."/>
        </authorList>
    </citation>
    <scope>NUCLEOTIDE SEQUENCE [LARGE SCALE GENOMIC DNA]</scope>
    <source>
        <strain evidence="3 6">BIOML-A13</strain>
        <strain evidence="4 5">BIOML-A3</strain>
    </source>
</reference>
<dbReference type="OrthoDB" id="9768048at2"/>
<sequence>MVELNGKKILVTFLMHLGDLTLTTPFIHALRKAAPDAHITMLVDEKLKDVVLFNPYLDEVVTIDKKGRDNSILSLWACSRHLSKLDFDVLINLHPNERCSFIDAMTSVKLRTGTTHKIFKWFWDVFTPLDRSMHAADMYLDVLQQLGVQDLSSNGLEIFPGEEHFLEAELFWQEQNITDQDKLIGFNIGSAVPTKRWPPERFAEVADIFAAKGYKTVFFGGPMDEEMVAEATGYMQTRPIIATGHFAIGGLAAAMRRCCLIITNDSGPMHVAISQKVPIVAMYGPSNPKLYGPYTKDAVIVTAQPPCQGCADGMKHSCDDLQCMSRMTVEQVVAAAEKMLEK</sequence>
<dbReference type="GO" id="GO:0008713">
    <property type="term" value="F:ADP-heptose-lipopolysaccharide heptosyltransferase activity"/>
    <property type="evidence" value="ECO:0007669"/>
    <property type="project" value="TreeGrafter"/>
</dbReference>
<dbReference type="Proteomes" id="UP000484547">
    <property type="component" value="Unassembled WGS sequence"/>
</dbReference>
<proteinExistence type="predicted"/>
<dbReference type="Gene3D" id="3.40.50.2000">
    <property type="entry name" value="Glycogen Phosphorylase B"/>
    <property type="match status" value="2"/>
</dbReference>
<keyword evidence="5" id="KW-1185">Reference proteome</keyword>
<evidence type="ECO:0000313" key="4">
    <source>
        <dbReference type="EMBL" id="MTU03602.1"/>
    </source>
</evidence>
<organism evidence="3 6">
    <name type="scientific">Phascolarctobacterium faecium</name>
    <dbReference type="NCBI Taxonomy" id="33025"/>
    <lineage>
        <taxon>Bacteria</taxon>
        <taxon>Bacillati</taxon>
        <taxon>Bacillota</taxon>
        <taxon>Negativicutes</taxon>
        <taxon>Acidaminococcales</taxon>
        <taxon>Acidaminococcaceae</taxon>
        <taxon>Phascolarctobacterium</taxon>
    </lineage>
</organism>
<dbReference type="SUPFAM" id="SSF53756">
    <property type="entry name" value="UDP-Glycosyltransferase/glycogen phosphorylase"/>
    <property type="match status" value="1"/>
</dbReference>
<dbReference type="Proteomes" id="UP000443070">
    <property type="component" value="Unassembled WGS sequence"/>
</dbReference>
<dbReference type="EMBL" id="WNBW01000002">
    <property type="protein sequence ID" value="MTU03602.1"/>
    <property type="molecule type" value="Genomic_DNA"/>
</dbReference>
<dbReference type="AlphaFoldDB" id="A0A7X2XFL3"/>
<evidence type="ECO:0000256" key="2">
    <source>
        <dbReference type="ARBA" id="ARBA00022679"/>
    </source>
</evidence>
<comment type="caution">
    <text evidence="3">The sequence shown here is derived from an EMBL/GenBank/DDBJ whole genome shotgun (WGS) entry which is preliminary data.</text>
</comment>
<dbReference type="InterPro" id="IPR002201">
    <property type="entry name" value="Glyco_trans_9"/>
</dbReference>
<evidence type="ECO:0000313" key="6">
    <source>
        <dbReference type="Proteomes" id="UP000484547"/>
    </source>
</evidence>
<keyword evidence="1" id="KW-0328">Glycosyltransferase</keyword>
<dbReference type="RefSeq" id="WP_149877360.1">
    <property type="nucleotide sequence ID" value="NZ_CATWQF010000002.1"/>
</dbReference>
<dbReference type="EMBL" id="WNBM01000002">
    <property type="protein sequence ID" value="MTT75540.1"/>
    <property type="molecule type" value="Genomic_DNA"/>
</dbReference>
<accession>A0A7X2XFL3</accession>
<dbReference type="PANTHER" id="PTHR30160">
    <property type="entry name" value="TETRAACYLDISACCHARIDE 4'-KINASE-RELATED"/>
    <property type="match status" value="1"/>
</dbReference>
<protein>
    <submittedName>
        <fullName evidence="3">Glycosyl transferase</fullName>
    </submittedName>
</protein>
<evidence type="ECO:0000313" key="5">
    <source>
        <dbReference type="Proteomes" id="UP000443070"/>
    </source>
</evidence>
<gene>
    <name evidence="3" type="ORF">GMD11_04530</name>
    <name evidence="4" type="ORF">GMD18_04175</name>
</gene>
<dbReference type="CDD" id="cd03789">
    <property type="entry name" value="GT9_LPS_heptosyltransferase"/>
    <property type="match status" value="1"/>
</dbReference>
<evidence type="ECO:0000256" key="1">
    <source>
        <dbReference type="ARBA" id="ARBA00022676"/>
    </source>
</evidence>